<protein>
    <submittedName>
        <fullName evidence="2">Uncharacterized protein</fullName>
    </submittedName>
</protein>
<sequence>MSMPEPPRTADDLLREIDRELRRHRVRRADRDTVLAEVRADLLAADADGRDPRALIGGDVEAFVRRTVEEGGYARAPRDITRMVLLGVVGAPVAVVASYLFFFEVVFPLFVALFDLPFRAPVLGPLVALVGIATMGVLVVLALLAVLLRGRLAARETARAARATVSAAAAVGAVGNVVVLTTTASISTHSVAAQVMVVLVPLVLALVGARWVGLRRAERREPEHPLAS</sequence>
<name>A0A316A4P4_9ACTN</name>
<keyword evidence="1" id="KW-0472">Membrane</keyword>
<reference evidence="2 3" key="1">
    <citation type="submission" date="2018-03" db="EMBL/GenBank/DDBJ databases">
        <title>Genomic Encyclopedia of Archaeal and Bacterial Type Strains, Phase II (KMG-II): from individual species to whole genera.</title>
        <authorList>
            <person name="Goeker M."/>
        </authorList>
    </citation>
    <scope>NUCLEOTIDE SEQUENCE [LARGE SCALE GENOMIC DNA]</scope>
    <source>
        <strain evidence="2 3">DSM 44889</strain>
    </source>
</reference>
<feature type="transmembrane region" description="Helical" evidence="1">
    <location>
        <begin position="126"/>
        <end position="148"/>
    </location>
</feature>
<comment type="caution">
    <text evidence="2">The sequence shown here is derived from an EMBL/GenBank/DDBJ whole genome shotgun (WGS) entry which is preliminary data.</text>
</comment>
<evidence type="ECO:0000256" key="1">
    <source>
        <dbReference type="SAM" id="Phobius"/>
    </source>
</evidence>
<evidence type="ECO:0000313" key="2">
    <source>
        <dbReference type="EMBL" id="PWJ52523.1"/>
    </source>
</evidence>
<proteinExistence type="predicted"/>
<feature type="transmembrane region" description="Helical" evidence="1">
    <location>
        <begin position="84"/>
        <end position="114"/>
    </location>
</feature>
<organism evidence="2 3">
    <name type="scientific">Quadrisphaera granulorum</name>
    <dbReference type="NCBI Taxonomy" id="317664"/>
    <lineage>
        <taxon>Bacteria</taxon>
        <taxon>Bacillati</taxon>
        <taxon>Actinomycetota</taxon>
        <taxon>Actinomycetes</taxon>
        <taxon>Kineosporiales</taxon>
        <taxon>Kineosporiaceae</taxon>
        <taxon>Quadrisphaera</taxon>
    </lineage>
</organism>
<dbReference type="Proteomes" id="UP000245469">
    <property type="component" value="Unassembled WGS sequence"/>
</dbReference>
<accession>A0A316A4P4</accession>
<gene>
    <name evidence="2" type="ORF">BXY45_11915</name>
</gene>
<keyword evidence="3" id="KW-1185">Reference proteome</keyword>
<feature type="transmembrane region" description="Helical" evidence="1">
    <location>
        <begin position="191"/>
        <end position="212"/>
    </location>
</feature>
<feature type="transmembrane region" description="Helical" evidence="1">
    <location>
        <begin position="160"/>
        <end position="179"/>
    </location>
</feature>
<keyword evidence="1" id="KW-0812">Transmembrane</keyword>
<evidence type="ECO:0000313" key="3">
    <source>
        <dbReference type="Proteomes" id="UP000245469"/>
    </source>
</evidence>
<dbReference type="AlphaFoldDB" id="A0A316A4P4"/>
<dbReference type="EMBL" id="QGDQ01000019">
    <property type="protein sequence ID" value="PWJ52523.1"/>
    <property type="molecule type" value="Genomic_DNA"/>
</dbReference>
<keyword evidence="1" id="KW-1133">Transmembrane helix</keyword>